<dbReference type="PANTHER" id="PTHR31438">
    <property type="entry name" value="LYSINE N-ACYLTRANSFERASE C17G9.06C-RELATED"/>
    <property type="match status" value="1"/>
</dbReference>
<dbReference type="SUPFAM" id="SSF55729">
    <property type="entry name" value="Acyl-CoA N-acyltransferases (Nat)"/>
    <property type="match status" value="3"/>
</dbReference>
<dbReference type="Pfam" id="PF13523">
    <property type="entry name" value="Acetyltransf_8"/>
    <property type="match status" value="1"/>
</dbReference>
<gene>
    <name evidence="4" type="ORF">Trichorick_00599</name>
</gene>
<reference evidence="4 5" key="1">
    <citation type="submission" date="2022-10" db="EMBL/GenBank/DDBJ databases">
        <title>Host association and intracellularity evolved multiple times independently in the Rickettsiales.</title>
        <authorList>
            <person name="Castelli M."/>
            <person name="Nardi T."/>
            <person name="Gammuto L."/>
            <person name="Bellinzona G."/>
            <person name="Sabaneyeva E."/>
            <person name="Potekhin A."/>
            <person name="Serra V."/>
            <person name="Petroni G."/>
            <person name="Sassera D."/>
        </authorList>
    </citation>
    <scope>NUCLEOTIDE SEQUENCE [LARGE SCALE GENOMIC DNA]</scope>
    <source>
        <strain evidence="4 5">Kr 154-4</strain>
    </source>
</reference>
<dbReference type="PANTHER" id="PTHR31438:SF1">
    <property type="entry name" value="LYSINE N-ACYLTRANSFERASE C17G9.06C-RELATED"/>
    <property type="match status" value="1"/>
</dbReference>
<evidence type="ECO:0000256" key="1">
    <source>
        <dbReference type="ARBA" id="ARBA00004924"/>
    </source>
</evidence>
<dbReference type="PROSITE" id="PS51186">
    <property type="entry name" value="GNAT"/>
    <property type="match status" value="2"/>
</dbReference>
<dbReference type="RefSeq" id="WP_323738763.1">
    <property type="nucleotide sequence ID" value="NZ_CP112932.1"/>
</dbReference>
<sequence>MKINFKKVTSAHLDTIFSWLTEPHVMEFWDNTQAHKDDIVNFTEGRKTPSSYADGQYVYWIASLEHEPFAMLMTIQETHKEDIGPEKLKRLSKTGNTYGLDYMIGNPKFFGKGYGSQTLRDFIDYFRESIDPKADTFLIDPDSANARAKHVYMKARFKHVCDFIMEGNVSGAGKLHHLLLKKFDPKVSIIKATIDDHLRIQNMARFYVYDLSRDCGSISSDWAIPEDGLYESFDFKNYFEDRSRKAYLVKVYDEIAGFVLLNKATESPSNNWNMGEFFIIAKFQGQGIAYQIAKEIWSMHPGKWEVSVIPNNKSALKFWEKAISEFTSKIFNKKIKDVTYDEHCPRRVIFEFDTQSKIHSNIVQNFTIRSSQPSDISAIVSLSKAKRLSYEKAQPQFWRHKGEAGDKIQEKWFKELLEDKNYVMFTAKSETQEILGFIIGRLMPAPEVYNPGGLTLMIDDFCLADQAEWHSIGSKLVQEIKAIAKTKGTAQVLVVCGAHDEPKRRFLRNIGLTVASEWYVESII</sequence>
<organism evidence="4 5">
    <name type="scientific">Candidatus Trichorickettsia mobilis</name>
    <dbReference type="NCBI Taxonomy" id="1346319"/>
    <lineage>
        <taxon>Bacteria</taxon>
        <taxon>Pseudomonadati</taxon>
        <taxon>Pseudomonadota</taxon>
        <taxon>Alphaproteobacteria</taxon>
        <taxon>Rickettsiales</taxon>
        <taxon>Rickettsiaceae</taxon>
        <taxon>Rickettsieae</taxon>
        <taxon>Candidatus Trichorickettsia</taxon>
    </lineage>
</organism>
<dbReference type="InterPro" id="IPR016181">
    <property type="entry name" value="Acyl_CoA_acyltransferase"/>
</dbReference>
<evidence type="ECO:0000313" key="5">
    <source>
        <dbReference type="Proteomes" id="UP001326613"/>
    </source>
</evidence>
<dbReference type="Proteomes" id="UP001326613">
    <property type="component" value="Chromosome"/>
</dbReference>
<dbReference type="InterPro" id="IPR000182">
    <property type="entry name" value="GNAT_dom"/>
</dbReference>
<evidence type="ECO:0000313" key="4">
    <source>
        <dbReference type="EMBL" id="WPY00714.1"/>
    </source>
</evidence>
<proteinExistence type="predicted"/>
<feature type="domain" description="N-acetyltransferase" evidence="3">
    <location>
        <begin position="366"/>
        <end position="524"/>
    </location>
</feature>
<dbReference type="InterPro" id="IPR019432">
    <property type="entry name" value="Acyltransferase_MbtK/IucB-like"/>
</dbReference>
<comment type="pathway">
    <text evidence="1">Siderophore biosynthesis.</text>
</comment>
<dbReference type="EMBL" id="CP112932">
    <property type="protein sequence ID" value="WPY00714.1"/>
    <property type="molecule type" value="Genomic_DNA"/>
</dbReference>
<protein>
    <submittedName>
        <fullName evidence="4">GNAT family N-acetyltransferase</fullName>
    </submittedName>
</protein>
<accession>A0ABZ0UUX8</accession>
<feature type="domain" description="N-acetyltransferase" evidence="3">
    <location>
        <begin position="3"/>
        <end position="185"/>
    </location>
</feature>
<dbReference type="Gene3D" id="3.40.630.30">
    <property type="match status" value="3"/>
</dbReference>
<dbReference type="SMART" id="SM01006">
    <property type="entry name" value="AlcB"/>
    <property type="match status" value="1"/>
</dbReference>
<dbReference type="Pfam" id="PF00583">
    <property type="entry name" value="Acetyltransf_1"/>
    <property type="match status" value="2"/>
</dbReference>
<name>A0ABZ0UUX8_9RICK</name>
<keyword evidence="2" id="KW-0046">Antibiotic resistance</keyword>
<evidence type="ECO:0000259" key="3">
    <source>
        <dbReference type="PROSITE" id="PS51186"/>
    </source>
</evidence>
<keyword evidence="5" id="KW-1185">Reference proteome</keyword>
<evidence type="ECO:0000256" key="2">
    <source>
        <dbReference type="ARBA" id="ARBA00023251"/>
    </source>
</evidence>